<feature type="chain" id="PRO_5040973520" evidence="1">
    <location>
        <begin position="24"/>
        <end position="90"/>
    </location>
</feature>
<proteinExistence type="predicted"/>
<accession>A0A9W9F749</accession>
<organism evidence="2 3">
    <name type="scientific">Penicillium angulare</name>
    <dbReference type="NCBI Taxonomy" id="116970"/>
    <lineage>
        <taxon>Eukaryota</taxon>
        <taxon>Fungi</taxon>
        <taxon>Dikarya</taxon>
        <taxon>Ascomycota</taxon>
        <taxon>Pezizomycotina</taxon>
        <taxon>Eurotiomycetes</taxon>
        <taxon>Eurotiomycetidae</taxon>
        <taxon>Eurotiales</taxon>
        <taxon>Aspergillaceae</taxon>
        <taxon>Penicillium</taxon>
    </lineage>
</organism>
<feature type="signal peptide" evidence="1">
    <location>
        <begin position="1"/>
        <end position="23"/>
    </location>
</feature>
<keyword evidence="1" id="KW-0732">Signal</keyword>
<dbReference type="OrthoDB" id="4338123at2759"/>
<dbReference type="Proteomes" id="UP001149165">
    <property type="component" value="Unassembled WGS sequence"/>
</dbReference>
<comment type="caution">
    <text evidence="2">The sequence shown here is derived from an EMBL/GenBank/DDBJ whole genome shotgun (WGS) entry which is preliminary data.</text>
</comment>
<dbReference type="AlphaFoldDB" id="A0A9W9F749"/>
<dbReference type="EMBL" id="JAPQKH010000006">
    <property type="protein sequence ID" value="KAJ5094820.1"/>
    <property type="molecule type" value="Genomic_DNA"/>
</dbReference>
<evidence type="ECO:0000256" key="1">
    <source>
        <dbReference type="SAM" id="SignalP"/>
    </source>
</evidence>
<reference evidence="2" key="2">
    <citation type="journal article" date="2023" name="IMA Fungus">
        <title>Comparative genomic study of the Penicillium genus elucidates a diverse pangenome and 15 lateral gene transfer events.</title>
        <authorList>
            <person name="Petersen C."/>
            <person name="Sorensen T."/>
            <person name="Nielsen M.R."/>
            <person name="Sondergaard T.E."/>
            <person name="Sorensen J.L."/>
            <person name="Fitzpatrick D.A."/>
            <person name="Frisvad J.C."/>
            <person name="Nielsen K.L."/>
        </authorList>
    </citation>
    <scope>NUCLEOTIDE SEQUENCE</scope>
    <source>
        <strain evidence="2">IBT 30069</strain>
    </source>
</reference>
<protein>
    <submittedName>
        <fullName evidence="2">Uncharacterized protein</fullName>
    </submittedName>
</protein>
<sequence>MGLSNSAIIVIVLVAALAAVTTAAGIFSVIDPERDSFKSPSIEQQRYMRTVRHRHFDLLQQYSGNAWRQTPRKSMHSIASSVHEGTADMV</sequence>
<gene>
    <name evidence="2" type="ORF">N7456_010681</name>
</gene>
<evidence type="ECO:0000313" key="2">
    <source>
        <dbReference type="EMBL" id="KAJ5094820.1"/>
    </source>
</evidence>
<keyword evidence="3" id="KW-1185">Reference proteome</keyword>
<name>A0A9W9F749_9EURO</name>
<evidence type="ECO:0000313" key="3">
    <source>
        <dbReference type="Proteomes" id="UP001149165"/>
    </source>
</evidence>
<reference evidence="2" key="1">
    <citation type="submission" date="2022-11" db="EMBL/GenBank/DDBJ databases">
        <authorList>
            <person name="Petersen C."/>
        </authorList>
    </citation>
    <scope>NUCLEOTIDE SEQUENCE</scope>
    <source>
        <strain evidence="2">IBT 30069</strain>
    </source>
</reference>